<dbReference type="Pfam" id="PF02734">
    <property type="entry name" value="Dak2"/>
    <property type="match status" value="1"/>
</dbReference>
<dbReference type="InterPro" id="IPR050270">
    <property type="entry name" value="DegV_domain_contain"/>
</dbReference>
<dbReference type="InterPro" id="IPR033470">
    <property type="entry name" value="FakA-like_C"/>
</dbReference>
<dbReference type="InterPro" id="IPR004007">
    <property type="entry name" value="DhaL_dom"/>
</dbReference>
<proteinExistence type="predicted"/>
<dbReference type="SUPFAM" id="SSF101473">
    <property type="entry name" value="DhaL-like"/>
    <property type="match status" value="1"/>
</dbReference>
<feature type="domain" description="DhaL" evidence="1">
    <location>
        <begin position="9"/>
        <end position="201"/>
    </location>
</feature>
<keyword evidence="3" id="KW-1185">Reference proteome</keyword>
<reference evidence="2" key="1">
    <citation type="submission" date="2020-09" db="EMBL/GenBank/DDBJ databases">
        <title>Genomic insights into the novelty and pathogenicity of a unique biofilm-forming Enterococcus sp. bacteria (Enterococcus lacertideformus) identified in reptiles.</title>
        <authorList>
            <person name="Agius J.E."/>
            <person name="Phalen D.N."/>
            <person name="Rose K."/>
            <person name="Eden J.-S."/>
        </authorList>
    </citation>
    <scope>NUCLEOTIDE SEQUENCE</scope>
    <source>
        <strain evidence="2">PHRS 0518</strain>
    </source>
</reference>
<dbReference type="InterPro" id="IPR019986">
    <property type="entry name" value="YloV-like"/>
</dbReference>
<gene>
    <name evidence="2" type="ORF">IC227_00305</name>
</gene>
<dbReference type="PANTHER" id="PTHR33434">
    <property type="entry name" value="DEGV DOMAIN-CONTAINING PROTEIN DR_1986-RELATED"/>
    <property type="match status" value="1"/>
</dbReference>
<evidence type="ECO:0000313" key="2">
    <source>
        <dbReference type="EMBL" id="MBF8807120.1"/>
    </source>
</evidence>
<sequence>MSVTEISASQFQEMVQAGANRLQINAEYVNSLNVFPVPDGDTGTNMNLSMTSGAKAVADSTSEKVGDLATMLSKGLLMGARGNSGVILSQLFRGFSKQIPEVTVLNATDLAAAFTHGVETAYKAVMKPVEGTILTVAREAAKAGEKKARSTDDVVEVMAAVVKGGRRALAKTPDLLPVLKEVGVVDSGGQGLLFVYEGFLNALNGDFQMEEVYEPSPAEMDEMVNAEHHRSVQGQLATEDIHYGYCTEIMVKIGEGPTVDSQFDYEEFRNYLDGLGDSLLVVNDDEIIKVHVHTENPGEVLNYGQKFGSLVKIKVDNMRLQHETILEHDEKTTEVAPQKTVRVPYGIVAIAAGKGVQELFESLGANYVISGGQTMNPSTEDIVKAIQEVNAEKVIVLPNNKNIFMAADQAAEVADIPVAVVPSKTISQGLTAMLSFNDQVSLDENKETMTEMLSSVVSGQVTHAIRDTTIYGVQITEGDFLGMINGKIVISNPDIEATSLATLEKMLTEETEIVTILAGEGGSVSQAKEWSAKLMEQHPDLEIEIYQGDQPVYPYLFSAE</sequence>
<dbReference type="Pfam" id="PF13684">
    <property type="entry name" value="FakA-like_C"/>
    <property type="match status" value="1"/>
</dbReference>
<dbReference type="PANTHER" id="PTHR33434:SF4">
    <property type="entry name" value="PHOSPHATASE PROTEIN"/>
    <property type="match status" value="1"/>
</dbReference>
<organism evidence="2 3">
    <name type="scientific">Enterococcus lacertideformus</name>
    <dbReference type="NCBI Taxonomy" id="2771493"/>
    <lineage>
        <taxon>Bacteria</taxon>
        <taxon>Bacillati</taxon>
        <taxon>Bacillota</taxon>
        <taxon>Bacilli</taxon>
        <taxon>Lactobacillales</taxon>
        <taxon>Enterococcaceae</taxon>
        <taxon>Enterococcus</taxon>
    </lineage>
</organism>
<name>A0A931F8X7_9ENTE</name>
<dbReference type="SMART" id="SM01120">
    <property type="entry name" value="Dak2"/>
    <property type="match status" value="1"/>
</dbReference>
<dbReference type="EMBL" id="JADAKE010000002">
    <property type="protein sequence ID" value="MBF8807120.1"/>
    <property type="molecule type" value="Genomic_DNA"/>
</dbReference>
<evidence type="ECO:0000313" key="3">
    <source>
        <dbReference type="Proteomes" id="UP000637757"/>
    </source>
</evidence>
<protein>
    <submittedName>
        <fullName evidence="2">DAK2 domain-containing protein</fullName>
    </submittedName>
</protein>
<dbReference type="Pfam" id="PF21645">
    <property type="entry name" value="FakA-like_M"/>
    <property type="match status" value="1"/>
</dbReference>
<comment type="caution">
    <text evidence="2">The sequence shown here is derived from an EMBL/GenBank/DDBJ whole genome shotgun (WGS) entry which is preliminary data.</text>
</comment>
<accession>A0A931F8X7</accession>
<dbReference type="PROSITE" id="PS51480">
    <property type="entry name" value="DHAL"/>
    <property type="match status" value="1"/>
</dbReference>
<dbReference type="NCBIfam" id="TIGR03599">
    <property type="entry name" value="YloV"/>
    <property type="match status" value="1"/>
</dbReference>
<dbReference type="AlphaFoldDB" id="A0A931F8X7"/>
<evidence type="ECO:0000259" key="1">
    <source>
        <dbReference type="PROSITE" id="PS51480"/>
    </source>
</evidence>
<dbReference type="GO" id="GO:0006071">
    <property type="term" value="P:glycerol metabolic process"/>
    <property type="evidence" value="ECO:0007669"/>
    <property type="project" value="InterPro"/>
</dbReference>
<dbReference type="InterPro" id="IPR048394">
    <property type="entry name" value="FakA-like_M"/>
</dbReference>
<dbReference type="GO" id="GO:0004371">
    <property type="term" value="F:glycerone kinase activity"/>
    <property type="evidence" value="ECO:0007669"/>
    <property type="project" value="InterPro"/>
</dbReference>
<dbReference type="Gene3D" id="1.25.40.340">
    <property type="match status" value="1"/>
</dbReference>
<dbReference type="SMART" id="SM01121">
    <property type="entry name" value="Dak1_2"/>
    <property type="match status" value="1"/>
</dbReference>
<dbReference type="Proteomes" id="UP000637757">
    <property type="component" value="Unassembled WGS sequence"/>
</dbReference>
<dbReference type="InterPro" id="IPR036117">
    <property type="entry name" value="DhaL_dom_sf"/>
</dbReference>